<dbReference type="EMBL" id="ML179206">
    <property type="protein sequence ID" value="THU95167.1"/>
    <property type="molecule type" value="Genomic_DNA"/>
</dbReference>
<protein>
    <submittedName>
        <fullName evidence="1">Uncharacterized protein</fullName>
    </submittedName>
</protein>
<accession>A0A4S8LZK5</accession>
<keyword evidence="2" id="KW-1185">Reference proteome</keyword>
<dbReference type="Proteomes" id="UP000297245">
    <property type="component" value="Unassembled WGS sequence"/>
</dbReference>
<reference evidence="1 2" key="1">
    <citation type="journal article" date="2019" name="Nat. Ecol. Evol.">
        <title>Megaphylogeny resolves global patterns of mushroom evolution.</title>
        <authorList>
            <person name="Varga T."/>
            <person name="Krizsan K."/>
            <person name="Foldi C."/>
            <person name="Dima B."/>
            <person name="Sanchez-Garcia M."/>
            <person name="Sanchez-Ramirez S."/>
            <person name="Szollosi G.J."/>
            <person name="Szarkandi J.G."/>
            <person name="Papp V."/>
            <person name="Albert L."/>
            <person name="Andreopoulos W."/>
            <person name="Angelini C."/>
            <person name="Antonin V."/>
            <person name="Barry K.W."/>
            <person name="Bougher N.L."/>
            <person name="Buchanan P."/>
            <person name="Buyck B."/>
            <person name="Bense V."/>
            <person name="Catcheside P."/>
            <person name="Chovatia M."/>
            <person name="Cooper J."/>
            <person name="Damon W."/>
            <person name="Desjardin D."/>
            <person name="Finy P."/>
            <person name="Geml J."/>
            <person name="Haridas S."/>
            <person name="Hughes K."/>
            <person name="Justo A."/>
            <person name="Karasinski D."/>
            <person name="Kautmanova I."/>
            <person name="Kiss B."/>
            <person name="Kocsube S."/>
            <person name="Kotiranta H."/>
            <person name="LaButti K.M."/>
            <person name="Lechner B.E."/>
            <person name="Liimatainen K."/>
            <person name="Lipzen A."/>
            <person name="Lukacs Z."/>
            <person name="Mihaltcheva S."/>
            <person name="Morgado L.N."/>
            <person name="Niskanen T."/>
            <person name="Noordeloos M.E."/>
            <person name="Ohm R.A."/>
            <person name="Ortiz-Santana B."/>
            <person name="Ovrebo C."/>
            <person name="Racz N."/>
            <person name="Riley R."/>
            <person name="Savchenko A."/>
            <person name="Shiryaev A."/>
            <person name="Soop K."/>
            <person name="Spirin V."/>
            <person name="Szebenyi C."/>
            <person name="Tomsovsky M."/>
            <person name="Tulloss R.E."/>
            <person name="Uehling J."/>
            <person name="Grigoriev I.V."/>
            <person name="Vagvolgyi C."/>
            <person name="Papp T."/>
            <person name="Martin F.M."/>
            <person name="Miettinen O."/>
            <person name="Hibbett D.S."/>
            <person name="Nagy L.G."/>
        </authorList>
    </citation>
    <scope>NUCLEOTIDE SEQUENCE [LARGE SCALE GENOMIC DNA]</scope>
    <source>
        <strain evidence="1 2">CBS 962.96</strain>
    </source>
</reference>
<proteinExistence type="predicted"/>
<gene>
    <name evidence="1" type="ORF">K435DRAFT_798330</name>
</gene>
<dbReference type="AlphaFoldDB" id="A0A4S8LZK5"/>
<evidence type="ECO:0000313" key="1">
    <source>
        <dbReference type="EMBL" id="THU95167.1"/>
    </source>
</evidence>
<organism evidence="1 2">
    <name type="scientific">Dendrothele bispora (strain CBS 962.96)</name>
    <dbReference type="NCBI Taxonomy" id="1314807"/>
    <lineage>
        <taxon>Eukaryota</taxon>
        <taxon>Fungi</taxon>
        <taxon>Dikarya</taxon>
        <taxon>Basidiomycota</taxon>
        <taxon>Agaricomycotina</taxon>
        <taxon>Agaricomycetes</taxon>
        <taxon>Agaricomycetidae</taxon>
        <taxon>Agaricales</taxon>
        <taxon>Agaricales incertae sedis</taxon>
        <taxon>Dendrothele</taxon>
    </lineage>
</organism>
<evidence type="ECO:0000313" key="2">
    <source>
        <dbReference type="Proteomes" id="UP000297245"/>
    </source>
</evidence>
<name>A0A4S8LZK5_DENBC</name>
<sequence length="110" mass="12483">MSGANETENQQELCPLCPRTLSRPSPTFGRWTVGINEDLLFYGTPLHRATKTAPKNLEKFSHIVEGNLKRSNQKGLRIFLKRTLTMSPPYEKPVVCARDWDLALERGIVT</sequence>